<gene>
    <name evidence="1" type="ORF">SISSUDRAFT_1059798</name>
</gene>
<name>A0A166FWA3_9AGAM</name>
<reference evidence="1 2" key="1">
    <citation type="journal article" date="2016" name="Mol. Biol. Evol.">
        <title>Comparative Genomics of Early-Diverging Mushroom-Forming Fungi Provides Insights into the Origins of Lignocellulose Decay Capabilities.</title>
        <authorList>
            <person name="Nagy L.G."/>
            <person name="Riley R."/>
            <person name="Tritt A."/>
            <person name="Adam C."/>
            <person name="Daum C."/>
            <person name="Floudas D."/>
            <person name="Sun H."/>
            <person name="Yadav J.S."/>
            <person name="Pangilinan J."/>
            <person name="Larsson K.H."/>
            <person name="Matsuura K."/>
            <person name="Barry K."/>
            <person name="Labutti K."/>
            <person name="Kuo R."/>
            <person name="Ohm R.A."/>
            <person name="Bhattacharya S.S."/>
            <person name="Shirouzu T."/>
            <person name="Yoshinaga Y."/>
            <person name="Martin F.M."/>
            <person name="Grigoriev I.V."/>
            <person name="Hibbett D.S."/>
        </authorList>
    </citation>
    <scope>NUCLEOTIDE SEQUENCE [LARGE SCALE GENOMIC DNA]</scope>
    <source>
        <strain evidence="1 2">HHB10207 ss-3</strain>
    </source>
</reference>
<dbReference type="InterPro" id="IPR011009">
    <property type="entry name" value="Kinase-like_dom_sf"/>
</dbReference>
<dbReference type="Gene3D" id="1.10.510.10">
    <property type="entry name" value="Transferase(Phosphotransferase) domain 1"/>
    <property type="match status" value="1"/>
</dbReference>
<sequence>MRNFQRTSSSKSSPFERLGDVESKWAGYRPWLKSIGYSLRARYQPDWKASWLTSGIDEDDSEDSLVLNLLALVLDAKRDSDNLSVALKLLPTHTQELPIWQYLTSVDMLNDPRNHCVPLLAVHPLPDTDERVLAGVAFIHDHNVAHITLAPVQYHLIDFGESVKYDSYEARQFITGRVEHDLTVPDFVGGKHYDPFALDIRALGDMIHESLFKAYKGLELLEPLLLEMRDDVPAKRPSAKDALSKLHSLIEDQSVAALHQEIPPVFTTQYVAMPLFDSALYCFMFQPNLKALPSASKQIHHSKCSAQ</sequence>
<evidence type="ECO:0000313" key="1">
    <source>
        <dbReference type="EMBL" id="KZT41057.1"/>
    </source>
</evidence>
<evidence type="ECO:0008006" key="3">
    <source>
        <dbReference type="Google" id="ProtNLM"/>
    </source>
</evidence>
<keyword evidence="2" id="KW-1185">Reference proteome</keyword>
<dbReference type="OrthoDB" id="5987198at2759"/>
<dbReference type="EMBL" id="KV428025">
    <property type="protein sequence ID" value="KZT41057.1"/>
    <property type="molecule type" value="Genomic_DNA"/>
</dbReference>
<evidence type="ECO:0000313" key="2">
    <source>
        <dbReference type="Proteomes" id="UP000076798"/>
    </source>
</evidence>
<protein>
    <recommendedName>
        <fullName evidence="3">Protein kinase domain-containing protein</fullName>
    </recommendedName>
</protein>
<dbReference type="AlphaFoldDB" id="A0A166FWA3"/>
<accession>A0A166FWA3</accession>
<dbReference type="SUPFAM" id="SSF56112">
    <property type="entry name" value="Protein kinase-like (PK-like)"/>
    <property type="match status" value="1"/>
</dbReference>
<proteinExistence type="predicted"/>
<dbReference type="Proteomes" id="UP000076798">
    <property type="component" value="Unassembled WGS sequence"/>
</dbReference>
<organism evidence="1 2">
    <name type="scientific">Sistotremastrum suecicum HHB10207 ss-3</name>
    <dbReference type="NCBI Taxonomy" id="1314776"/>
    <lineage>
        <taxon>Eukaryota</taxon>
        <taxon>Fungi</taxon>
        <taxon>Dikarya</taxon>
        <taxon>Basidiomycota</taxon>
        <taxon>Agaricomycotina</taxon>
        <taxon>Agaricomycetes</taxon>
        <taxon>Sistotremastrales</taxon>
        <taxon>Sistotremastraceae</taxon>
        <taxon>Sistotremastrum</taxon>
    </lineage>
</organism>